<name>A0A923MSM4_9BURK</name>
<comment type="caution">
    <text evidence="2">The sequence shown here is derived from an EMBL/GenBank/DDBJ whole genome shotgun (WGS) entry which is preliminary data.</text>
</comment>
<gene>
    <name evidence="2" type="ORF">H8N03_13010</name>
</gene>
<feature type="compositionally biased region" description="Basic and acidic residues" evidence="1">
    <location>
        <begin position="64"/>
        <end position="86"/>
    </location>
</feature>
<evidence type="ECO:0000313" key="2">
    <source>
        <dbReference type="EMBL" id="MBC5783869.1"/>
    </source>
</evidence>
<dbReference type="Proteomes" id="UP000608513">
    <property type="component" value="Unassembled WGS sequence"/>
</dbReference>
<evidence type="ECO:0000256" key="1">
    <source>
        <dbReference type="SAM" id="MobiDB-lite"/>
    </source>
</evidence>
<accession>A0A923MSM4</accession>
<sequence length="86" mass="9289">MNDRKKGPGEAEGDGTAEHGYRNEVSWEAGQGRQPYANRGDAEQHADAMPEPEAGNAGETAGRNVEDLDAVKRKPERPESEAPRST</sequence>
<evidence type="ECO:0000313" key="3">
    <source>
        <dbReference type="Proteomes" id="UP000608513"/>
    </source>
</evidence>
<dbReference type="RefSeq" id="WP_187076621.1">
    <property type="nucleotide sequence ID" value="NZ_JACORT010000005.1"/>
</dbReference>
<organism evidence="2 3">
    <name type="scientific">Ramlibacter cellulosilyticus</name>
    <dbReference type="NCBI Taxonomy" id="2764187"/>
    <lineage>
        <taxon>Bacteria</taxon>
        <taxon>Pseudomonadati</taxon>
        <taxon>Pseudomonadota</taxon>
        <taxon>Betaproteobacteria</taxon>
        <taxon>Burkholderiales</taxon>
        <taxon>Comamonadaceae</taxon>
        <taxon>Ramlibacter</taxon>
    </lineage>
</organism>
<reference evidence="2" key="1">
    <citation type="submission" date="2020-08" db="EMBL/GenBank/DDBJ databases">
        <title>Ramlibacter sp. USB13 16S ribosomal RNA gene genome sequencing and assembly.</title>
        <authorList>
            <person name="Kang M."/>
        </authorList>
    </citation>
    <scope>NUCLEOTIDE SEQUENCE</scope>
    <source>
        <strain evidence="2">USB13</strain>
    </source>
</reference>
<proteinExistence type="predicted"/>
<dbReference type="EMBL" id="JACORT010000005">
    <property type="protein sequence ID" value="MBC5783869.1"/>
    <property type="molecule type" value="Genomic_DNA"/>
</dbReference>
<keyword evidence="3" id="KW-1185">Reference proteome</keyword>
<dbReference type="AlphaFoldDB" id="A0A923MSM4"/>
<feature type="region of interest" description="Disordered" evidence="1">
    <location>
        <begin position="1"/>
        <end position="86"/>
    </location>
</feature>
<protein>
    <submittedName>
        <fullName evidence="2">Uncharacterized protein</fullName>
    </submittedName>
</protein>